<keyword evidence="2" id="KW-1185">Reference proteome</keyword>
<proteinExistence type="predicted"/>
<reference evidence="1 2" key="1">
    <citation type="submission" date="2015-05" db="EMBL/GenBank/DDBJ databases">
        <title>Evolution of Trichinella species and genotypes.</title>
        <authorList>
            <person name="Korhonen P.K."/>
            <person name="Edoardo P."/>
            <person name="Giuseppe L.R."/>
            <person name="Gasser R.B."/>
        </authorList>
    </citation>
    <scope>NUCLEOTIDE SEQUENCE [LARGE SCALE GENOMIC DNA]</scope>
    <source>
        <strain evidence="1">ISS10</strain>
    </source>
</reference>
<organism evidence="1 2">
    <name type="scientific">Trichinella nativa</name>
    <dbReference type="NCBI Taxonomy" id="6335"/>
    <lineage>
        <taxon>Eukaryota</taxon>
        <taxon>Metazoa</taxon>
        <taxon>Ecdysozoa</taxon>
        <taxon>Nematoda</taxon>
        <taxon>Enoplea</taxon>
        <taxon>Dorylaimia</taxon>
        <taxon>Trichinellida</taxon>
        <taxon>Trichinellidae</taxon>
        <taxon>Trichinella</taxon>
    </lineage>
</organism>
<name>A0A0V1IMK8_9BILA</name>
<evidence type="ECO:0000313" key="2">
    <source>
        <dbReference type="Proteomes" id="UP000054721"/>
    </source>
</evidence>
<evidence type="ECO:0000313" key="1">
    <source>
        <dbReference type="EMBL" id="KRZ24066.1"/>
    </source>
</evidence>
<dbReference type="EMBL" id="JYDW01004195">
    <property type="protein sequence ID" value="KRZ24066.1"/>
    <property type="molecule type" value="Genomic_DNA"/>
</dbReference>
<accession>A0A0V1IMK8</accession>
<protein>
    <submittedName>
        <fullName evidence="1">Uncharacterized protein</fullName>
    </submittedName>
</protein>
<gene>
    <name evidence="1" type="ORF">T02_11920</name>
</gene>
<sequence>MHVTSLGGSKEKMMWLSALKPSLMSHAQLETQWSAF</sequence>
<dbReference type="AlphaFoldDB" id="A0A0V1IMK8"/>
<dbReference type="Proteomes" id="UP000054721">
    <property type="component" value="Unassembled WGS sequence"/>
</dbReference>
<comment type="caution">
    <text evidence="1">The sequence shown here is derived from an EMBL/GenBank/DDBJ whole genome shotgun (WGS) entry which is preliminary data.</text>
</comment>